<dbReference type="SMART" id="SM00448">
    <property type="entry name" value="REC"/>
    <property type="match status" value="1"/>
</dbReference>
<dbReference type="InterPro" id="IPR001867">
    <property type="entry name" value="OmpR/PhoB-type_DNA-bd"/>
</dbReference>
<dbReference type="AlphaFoldDB" id="E6STY5"/>
<keyword evidence="2" id="KW-0902">Two-component regulatory system</keyword>
<dbReference type="Proteomes" id="UP000008630">
    <property type="component" value="Chromosome"/>
</dbReference>
<dbReference type="RefSeq" id="WP_013546880.1">
    <property type="nucleotide sequence ID" value="NC_014933.1"/>
</dbReference>
<dbReference type="eggNOG" id="COG0745">
    <property type="taxonomic scope" value="Bacteria"/>
</dbReference>
<evidence type="ECO:0000256" key="4">
    <source>
        <dbReference type="ARBA" id="ARBA00023125"/>
    </source>
</evidence>
<dbReference type="GO" id="GO:0005829">
    <property type="term" value="C:cytosol"/>
    <property type="evidence" value="ECO:0007669"/>
    <property type="project" value="TreeGrafter"/>
</dbReference>
<dbReference type="PROSITE" id="PS50110">
    <property type="entry name" value="RESPONSE_REGULATORY"/>
    <property type="match status" value="1"/>
</dbReference>
<dbReference type="HOGENOM" id="CLU_000445_30_1_10"/>
<dbReference type="Gene3D" id="3.40.50.2300">
    <property type="match status" value="1"/>
</dbReference>
<keyword evidence="1 6" id="KW-0597">Phosphoprotein</keyword>
<gene>
    <name evidence="10" type="ordered locus">Bache_1278</name>
</gene>
<dbReference type="InterPro" id="IPR036388">
    <property type="entry name" value="WH-like_DNA-bd_sf"/>
</dbReference>
<dbReference type="EMBL" id="CP002352">
    <property type="protein sequence ID" value="ADV43286.1"/>
    <property type="molecule type" value="Genomic_DNA"/>
</dbReference>
<evidence type="ECO:0000256" key="6">
    <source>
        <dbReference type="PROSITE-ProRule" id="PRU00169"/>
    </source>
</evidence>
<dbReference type="SUPFAM" id="SSF52172">
    <property type="entry name" value="CheY-like"/>
    <property type="match status" value="1"/>
</dbReference>
<dbReference type="InterPro" id="IPR039420">
    <property type="entry name" value="WalR-like"/>
</dbReference>
<dbReference type="OrthoDB" id="9790442at2"/>
<feature type="domain" description="Response regulatory" evidence="8">
    <location>
        <begin position="2"/>
        <end position="116"/>
    </location>
</feature>
<dbReference type="PATRIC" id="fig|693979.3.peg.1357"/>
<dbReference type="InterPro" id="IPR011006">
    <property type="entry name" value="CheY-like_superfamily"/>
</dbReference>
<dbReference type="PROSITE" id="PS51755">
    <property type="entry name" value="OMPR_PHOB"/>
    <property type="match status" value="1"/>
</dbReference>
<dbReference type="GO" id="GO:0032993">
    <property type="term" value="C:protein-DNA complex"/>
    <property type="evidence" value="ECO:0007669"/>
    <property type="project" value="TreeGrafter"/>
</dbReference>
<evidence type="ECO:0000256" key="5">
    <source>
        <dbReference type="ARBA" id="ARBA00023163"/>
    </source>
</evidence>
<evidence type="ECO:0000313" key="10">
    <source>
        <dbReference type="EMBL" id="ADV43286.1"/>
    </source>
</evidence>
<dbReference type="KEGG" id="bhl:Bache_1278"/>
<reference evidence="10 11" key="2">
    <citation type="journal article" date="2011" name="Stand. Genomic Sci.">
        <title>Complete genome sequence of Bacteroides helcogenes type strain (P 36-108).</title>
        <authorList>
            <person name="Pati A."/>
            <person name="Gronow S."/>
            <person name="Zeytun A."/>
            <person name="Lapidus A."/>
            <person name="Nolan M."/>
            <person name="Hammon N."/>
            <person name="Deshpande S."/>
            <person name="Cheng J.F."/>
            <person name="Tapia R."/>
            <person name="Han C."/>
            <person name="Goodwin L."/>
            <person name="Pitluck S."/>
            <person name="Liolios K."/>
            <person name="Pagani I."/>
            <person name="Ivanova N."/>
            <person name="Mavromatis K."/>
            <person name="Chen A."/>
            <person name="Palaniappan K."/>
            <person name="Land M."/>
            <person name="Hauser L."/>
            <person name="Chang Y.J."/>
            <person name="Jeffries C.D."/>
            <person name="Detter J.C."/>
            <person name="Brambilla E."/>
            <person name="Rohde M."/>
            <person name="Goker M."/>
            <person name="Woyke T."/>
            <person name="Bristow J."/>
            <person name="Eisen J.A."/>
            <person name="Markowitz V."/>
            <person name="Hugenholtz P."/>
            <person name="Kyrpides N.C."/>
            <person name="Klenk H.P."/>
            <person name="Lucas S."/>
        </authorList>
    </citation>
    <scope>NUCLEOTIDE SEQUENCE [LARGE SCALE GENOMIC DNA]</scope>
    <source>
        <strain evidence="11">ATCC 35417 / DSM 20613 / JCM 6297 / CCUG 15421 / P 36-108</strain>
    </source>
</reference>
<dbReference type="GO" id="GO:0006355">
    <property type="term" value="P:regulation of DNA-templated transcription"/>
    <property type="evidence" value="ECO:0007669"/>
    <property type="project" value="InterPro"/>
</dbReference>
<keyword evidence="3" id="KW-0805">Transcription regulation</keyword>
<evidence type="ECO:0000256" key="3">
    <source>
        <dbReference type="ARBA" id="ARBA00023015"/>
    </source>
</evidence>
<dbReference type="InterPro" id="IPR001789">
    <property type="entry name" value="Sig_transdc_resp-reg_receiver"/>
</dbReference>
<dbReference type="GO" id="GO:0000156">
    <property type="term" value="F:phosphorelay response regulator activity"/>
    <property type="evidence" value="ECO:0007669"/>
    <property type="project" value="TreeGrafter"/>
</dbReference>
<feature type="modified residue" description="4-aspartylphosphate" evidence="6">
    <location>
        <position position="51"/>
    </location>
</feature>
<protein>
    <submittedName>
        <fullName evidence="10">Two component transcriptional regulator, winged helix family</fullName>
    </submittedName>
</protein>
<evidence type="ECO:0000313" key="11">
    <source>
        <dbReference type="Proteomes" id="UP000008630"/>
    </source>
</evidence>
<feature type="DNA-binding region" description="OmpR/PhoB-type" evidence="7">
    <location>
        <begin position="127"/>
        <end position="225"/>
    </location>
</feature>
<feature type="domain" description="OmpR/PhoB-type" evidence="9">
    <location>
        <begin position="127"/>
        <end position="225"/>
    </location>
</feature>
<dbReference type="Pfam" id="PF00072">
    <property type="entry name" value="Response_reg"/>
    <property type="match status" value="1"/>
</dbReference>
<evidence type="ECO:0000256" key="1">
    <source>
        <dbReference type="ARBA" id="ARBA00022553"/>
    </source>
</evidence>
<reference key="1">
    <citation type="submission" date="2010-11" db="EMBL/GenBank/DDBJ databases">
        <title>The complete genome of Bacteroides helcogenes P 36-108.</title>
        <authorList>
            <consortium name="US DOE Joint Genome Institute (JGI-PGF)"/>
            <person name="Lucas S."/>
            <person name="Copeland A."/>
            <person name="Lapidus A."/>
            <person name="Bruce D."/>
            <person name="Goodwin L."/>
            <person name="Pitluck S."/>
            <person name="Kyrpides N."/>
            <person name="Mavromatis K."/>
            <person name="Ivanova N."/>
            <person name="Zeytun A."/>
            <person name="Brettin T."/>
            <person name="Detter J.C."/>
            <person name="Tapia R."/>
            <person name="Han C."/>
            <person name="Land M."/>
            <person name="Hauser L."/>
            <person name="Markowitz V."/>
            <person name="Cheng J.-F."/>
            <person name="Hugenholtz P."/>
            <person name="Woyke T."/>
            <person name="Wu D."/>
            <person name="Gronow S."/>
            <person name="Wellnitz S."/>
            <person name="Brambilla E."/>
            <person name="Klenk H.-P."/>
            <person name="Eisen J.A."/>
        </authorList>
    </citation>
    <scope>NUCLEOTIDE SEQUENCE</scope>
    <source>
        <strain>P 36-108</strain>
    </source>
</reference>
<dbReference type="Gene3D" id="1.10.10.10">
    <property type="entry name" value="Winged helix-like DNA-binding domain superfamily/Winged helix DNA-binding domain"/>
    <property type="match status" value="1"/>
</dbReference>
<dbReference type="Gene3D" id="6.10.250.690">
    <property type="match status" value="1"/>
</dbReference>
<keyword evidence="5" id="KW-0804">Transcription</keyword>
<sequence length="230" mass="26748">MLILLIEDNARISEFIVRGLEENDHAVIWTDNGIEARNMITQRKWDLILLDIMLPGIDGLELLQYTRRKKVNAPILVISALSETNDRIKALDYGADNYLTKPFLFRELIAHINALTRRAKLNYNEDMNILECNDLRLNIDKHQIERAGKEIRLTIQEFKLLKILMENKNRVVTRTELLDNVWGINCDNTTNVVDVYISYLRNKIDAEHDIKLIKTIKGRGYLIQDTSTSK</sequence>
<dbReference type="SMART" id="SM00862">
    <property type="entry name" value="Trans_reg_C"/>
    <property type="match status" value="1"/>
</dbReference>
<dbReference type="FunFam" id="1.10.10.10:FF:000005">
    <property type="entry name" value="Two-component system response regulator"/>
    <property type="match status" value="1"/>
</dbReference>
<accession>E6STY5</accession>
<dbReference type="PANTHER" id="PTHR48111:SF22">
    <property type="entry name" value="REGULATOR OF RPOS"/>
    <property type="match status" value="1"/>
</dbReference>
<name>E6STY5_BACT6</name>
<evidence type="ECO:0000256" key="2">
    <source>
        <dbReference type="ARBA" id="ARBA00023012"/>
    </source>
</evidence>
<dbReference type="GO" id="GO:0000976">
    <property type="term" value="F:transcription cis-regulatory region binding"/>
    <property type="evidence" value="ECO:0007669"/>
    <property type="project" value="TreeGrafter"/>
</dbReference>
<evidence type="ECO:0000259" key="8">
    <source>
        <dbReference type="PROSITE" id="PS50110"/>
    </source>
</evidence>
<evidence type="ECO:0000256" key="7">
    <source>
        <dbReference type="PROSITE-ProRule" id="PRU01091"/>
    </source>
</evidence>
<dbReference type="CDD" id="cd00383">
    <property type="entry name" value="trans_reg_C"/>
    <property type="match status" value="1"/>
</dbReference>
<evidence type="ECO:0000259" key="9">
    <source>
        <dbReference type="PROSITE" id="PS51755"/>
    </source>
</evidence>
<dbReference type="PANTHER" id="PTHR48111">
    <property type="entry name" value="REGULATOR OF RPOS"/>
    <property type="match status" value="1"/>
</dbReference>
<keyword evidence="11" id="KW-1185">Reference proteome</keyword>
<dbReference type="Pfam" id="PF00486">
    <property type="entry name" value="Trans_reg_C"/>
    <property type="match status" value="1"/>
</dbReference>
<organism evidence="10 11">
    <name type="scientific">Bacteroides helcogenes (strain ATCC 35417 / DSM 20613 / JCM 6297 / CCUG 15421 / P 36-108)</name>
    <dbReference type="NCBI Taxonomy" id="693979"/>
    <lineage>
        <taxon>Bacteria</taxon>
        <taxon>Pseudomonadati</taxon>
        <taxon>Bacteroidota</taxon>
        <taxon>Bacteroidia</taxon>
        <taxon>Bacteroidales</taxon>
        <taxon>Bacteroidaceae</taxon>
        <taxon>Bacteroides</taxon>
    </lineage>
</organism>
<keyword evidence="4 7" id="KW-0238">DNA-binding</keyword>
<proteinExistence type="predicted"/>
<dbReference type="STRING" id="693979.Bache_1278"/>